<dbReference type="Proteomes" id="UP000198857">
    <property type="component" value="Unassembled WGS sequence"/>
</dbReference>
<dbReference type="GO" id="GO:0070967">
    <property type="term" value="F:coenzyme F420 binding"/>
    <property type="evidence" value="ECO:0007669"/>
    <property type="project" value="TreeGrafter"/>
</dbReference>
<keyword evidence="5" id="KW-1185">Reference proteome</keyword>
<dbReference type="NCBIfam" id="TIGR03618">
    <property type="entry name" value="Rv1155_F420"/>
    <property type="match status" value="1"/>
</dbReference>
<proteinExistence type="predicted"/>
<evidence type="ECO:0000256" key="1">
    <source>
        <dbReference type="ARBA" id="ARBA00023002"/>
    </source>
</evidence>
<feature type="domain" description="Pyridoxamine 5'-phosphate oxidase N-terminal" evidence="3">
    <location>
        <begin position="12"/>
        <end position="132"/>
    </location>
</feature>
<protein>
    <submittedName>
        <fullName evidence="4">PPOX class probable F420-dependent enzyme</fullName>
    </submittedName>
</protein>
<dbReference type="InterPro" id="IPR019920">
    <property type="entry name" value="F420-binding_dom_put"/>
</dbReference>
<name>A0A1I5JEU8_9ACTN</name>
<dbReference type="OrthoDB" id="162914at2"/>
<dbReference type="EMBL" id="FOWQ01000001">
    <property type="protein sequence ID" value="SFO71317.1"/>
    <property type="molecule type" value="Genomic_DNA"/>
</dbReference>
<dbReference type="RefSeq" id="WP_091106813.1">
    <property type="nucleotide sequence ID" value="NZ_FOWQ01000001.1"/>
</dbReference>
<organism evidence="4 5">
    <name type="scientific">Geodermatophilus dictyosporus</name>
    <dbReference type="NCBI Taxonomy" id="1523247"/>
    <lineage>
        <taxon>Bacteria</taxon>
        <taxon>Bacillati</taxon>
        <taxon>Actinomycetota</taxon>
        <taxon>Actinomycetes</taxon>
        <taxon>Geodermatophilales</taxon>
        <taxon>Geodermatophilaceae</taxon>
        <taxon>Geodermatophilus</taxon>
    </lineage>
</organism>
<dbReference type="Pfam" id="PF01243">
    <property type="entry name" value="PNPOx_N"/>
    <property type="match status" value="1"/>
</dbReference>
<evidence type="ECO:0000313" key="4">
    <source>
        <dbReference type="EMBL" id="SFO71317.1"/>
    </source>
</evidence>
<keyword evidence="1" id="KW-0560">Oxidoreductase</keyword>
<gene>
    <name evidence="4" type="ORF">SAMN05660464_0693</name>
</gene>
<evidence type="ECO:0000256" key="2">
    <source>
        <dbReference type="SAM" id="MobiDB-lite"/>
    </source>
</evidence>
<dbReference type="GO" id="GO:0016627">
    <property type="term" value="F:oxidoreductase activity, acting on the CH-CH group of donors"/>
    <property type="evidence" value="ECO:0007669"/>
    <property type="project" value="TreeGrafter"/>
</dbReference>
<dbReference type="STRING" id="1523247.SAMN05660464_0693"/>
<evidence type="ECO:0000259" key="3">
    <source>
        <dbReference type="Pfam" id="PF01243"/>
    </source>
</evidence>
<sequence length="137" mass="15519">MADTQDGPELHPVTRELAEGPNYAAISTLLPSGRIQTQYIWVGTDGQRVYVNTETGRRKFENLQRDARVTLAIRDESDPYRFAEVRGRVAETSTGPEARAQIDELSQKYDGRPYPPENITTERVTIWIEPERQVVSG</sequence>
<evidence type="ECO:0000313" key="5">
    <source>
        <dbReference type="Proteomes" id="UP000198857"/>
    </source>
</evidence>
<dbReference type="GO" id="GO:0005829">
    <property type="term" value="C:cytosol"/>
    <property type="evidence" value="ECO:0007669"/>
    <property type="project" value="TreeGrafter"/>
</dbReference>
<reference evidence="5" key="1">
    <citation type="submission" date="2016-10" db="EMBL/GenBank/DDBJ databases">
        <authorList>
            <person name="Varghese N."/>
            <person name="Submissions S."/>
        </authorList>
    </citation>
    <scope>NUCLEOTIDE SEQUENCE [LARGE SCALE GENOMIC DNA]</scope>
    <source>
        <strain evidence="5">DSM 44208</strain>
    </source>
</reference>
<feature type="region of interest" description="Disordered" evidence="2">
    <location>
        <begin position="88"/>
        <end position="116"/>
    </location>
</feature>
<accession>A0A1I5JEU8</accession>
<dbReference type="PANTHER" id="PTHR35176">
    <property type="entry name" value="HEME OXYGENASE HI_0854-RELATED"/>
    <property type="match status" value="1"/>
</dbReference>
<dbReference type="PANTHER" id="PTHR35176:SF6">
    <property type="entry name" value="HEME OXYGENASE HI_0854-RELATED"/>
    <property type="match status" value="1"/>
</dbReference>
<dbReference type="SUPFAM" id="SSF50475">
    <property type="entry name" value="FMN-binding split barrel"/>
    <property type="match status" value="1"/>
</dbReference>
<dbReference type="Gene3D" id="2.30.110.10">
    <property type="entry name" value="Electron Transport, Fmn-binding Protein, Chain A"/>
    <property type="match status" value="1"/>
</dbReference>
<dbReference type="InterPro" id="IPR012349">
    <property type="entry name" value="Split_barrel_FMN-bd"/>
</dbReference>
<dbReference type="InterPro" id="IPR052019">
    <property type="entry name" value="F420H2_bilvrd_red/Heme_oxyg"/>
</dbReference>
<dbReference type="InterPro" id="IPR011576">
    <property type="entry name" value="Pyridox_Oxase_N"/>
</dbReference>
<dbReference type="AlphaFoldDB" id="A0A1I5JEU8"/>
<feature type="compositionally biased region" description="Basic and acidic residues" evidence="2">
    <location>
        <begin position="100"/>
        <end position="111"/>
    </location>
</feature>